<dbReference type="PRINTS" id="PR01438">
    <property type="entry name" value="UNVRSLSTRESS"/>
</dbReference>
<dbReference type="SUPFAM" id="SSF52402">
    <property type="entry name" value="Adenine nucleotide alpha hydrolases-like"/>
    <property type="match status" value="2"/>
</dbReference>
<sequence>MSNNIINPPVLVGTDGSPAATVAVRWAARAAARHGAPLHIVYAIDAPMDFGPGIAFAQIDYDAYRKAGADITAKARETAIAAAGTPDLEVSTFVVEAPAIPVLRDRSAQARLLVVGTHGYGAIRRGLLGSVSTSLARHAKCPVAVVPESTDAAPERAGGPVVVGVDGSAGGAHALEVAFDEAARRGAPLLAILTWSEFNRYIPRTDMQTEAETLLAETIAGYQEKFPEVAVSRLVKEARPAKSLLAAAGTAQLIVVGSHGHGGFPGMTLGSVSQAVLHGADCPVIITRPSN</sequence>
<comment type="caution">
    <text evidence="3">The sequence shown here is derived from an EMBL/GenBank/DDBJ whole genome shotgun (WGS) entry which is preliminary data.</text>
</comment>
<dbReference type="Proteomes" id="UP000031364">
    <property type="component" value="Unassembled WGS sequence"/>
</dbReference>
<evidence type="ECO:0000313" key="4">
    <source>
        <dbReference type="Proteomes" id="UP000031364"/>
    </source>
</evidence>
<dbReference type="Pfam" id="PF00582">
    <property type="entry name" value="Usp"/>
    <property type="match status" value="2"/>
</dbReference>
<feature type="domain" description="UspA" evidence="2">
    <location>
        <begin position="160"/>
        <end position="288"/>
    </location>
</feature>
<comment type="similarity">
    <text evidence="1">Belongs to the universal stress protein A family.</text>
</comment>
<dbReference type="Gene3D" id="3.40.50.620">
    <property type="entry name" value="HUPs"/>
    <property type="match status" value="2"/>
</dbReference>
<name>A0ABR4ZB95_9NOCA</name>
<accession>A0ABR4ZB95</accession>
<reference evidence="3 4" key="1">
    <citation type="journal article" date="2014" name="Int. J. Syst. Evol. Microbiol.">
        <title>Nocardia vulneris sp. nov., isolated from wounds of human patients in North America.</title>
        <authorList>
            <person name="Lasker B.A."/>
            <person name="Bell M."/>
            <person name="Klenk H.P."/>
            <person name="Sproer C."/>
            <person name="Schumann C."/>
            <person name="Schumann P."/>
            <person name="Brown J.M."/>
        </authorList>
    </citation>
    <scope>NUCLEOTIDE SEQUENCE [LARGE SCALE GENOMIC DNA]</scope>
    <source>
        <strain evidence="3 4">W9851</strain>
    </source>
</reference>
<dbReference type="InterPro" id="IPR006016">
    <property type="entry name" value="UspA"/>
</dbReference>
<dbReference type="RefSeq" id="WP_043675024.1">
    <property type="nucleotide sequence ID" value="NZ_BDCI01000039.1"/>
</dbReference>
<feature type="domain" description="UspA" evidence="2">
    <location>
        <begin position="9"/>
        <end position="147"/>
    </location>
</feature>
<gene>
    <name evidence="3" type="ORF">FG87_24800</name>
</gene>
<dbReference type="PANTHER" id="PTHR46553:SF3">
    <property type="entry name" value="ADENINE NUCLEOTIDE ALPHA HYDROLASES-LIKE SUPERFAMILY PROTEIN"/>
    <property type="match status" value="1"/>
</dbReference>
<dbReference type="EMBL" id="JNFP01000031">
    <property type="protein sequence ID" value="KIA62503.1"/>
    <property type="molecule type" value="Genomic_DNA"/>
</dbReference>
<proteinExistence type="inferred from homology"/>
<dbReference type="InterPro" id="IPR014729">
    <property type="entry name" value="Rossmann-like_a/b/a_fold"/>
</dbReference>
<evidence type="ECO:0000256" key="1">
    <source>
        <dbReference type="ARBA" id="ARBA00008791"/>
    </source>
</evidence>
<protein>
    <submittedName>
        <fullName evidence="3">Universal stress protein UspA</fullName>
    </submittedName>
</protein>
<dbReference type="PANTHER" id="PTHR46553">
    <property type="entry name" value="ADENINE NUCLEOTIDE ALPHA HYDROLASES-LIKE SUPERFAMILY PROTEIN"/>
    <property type="match status" value="1"/>
</dbReference>
<keyword evidence="4" id="KW-1185">Reference proteome</keyword>
<organism evidence="3 4">
    <name type="scientific">Nocardia vulneris</name>
    <dbReference type="NCBI Taxonomy" id="1141657"/>
    <lineage>
        <taxon>Bacteria</taxon>
        <taxon>Bacillati</taxon>
        <taxon>Actinomycetota</taxon>
        <taxon>Actinomycetes</taxon>
        <taxon>Mycobacteriales</taxon>
        <taxon>Nocardiaceae</taxon>
        <taxon>Nocardia</taxon>
    </lineage>
</organism>
<dbReference type="InterPro" id="IPR006015">
    <property type="entry name" value="Universal_stress_UspA"/>
</dbReference>
<evidence type="ECO:0000313" key="3">
    <source>
        <dbReference type="EMBL" id="KIA62503.1"/>
    </source>
</evidence>
<evidence type="ECO:0000259" key="2">
    <source>
        <dbReference type="Pfam" id="PF00582"/>
    </source>
</evidence>